<evidence type="ECO:0000256" key="9">
    <source>
        <dbReference type="ARBA" id="ARBA00022519"/>
    </source>
</evidence>
<dbReference type="GO" id="GO:0008654">
    <property type="term" value="P:phospholipid biosynthetic process"/>
    <property type="evidence" value="ECO:0007669"/>
    <property type="project" value="UniProtKB-KW"/>
</dbReference>
<keyword evidence="17 19" id="KW-1208">Phospholipid metabolism</keyword>
<evidence type="ECO:0000256" key="7">
    <source>
        <dbReference type="ARBA" id="ARBA00022475"/>
    </source>
</evidence>
<protein>
    <recommendedName>
        <fullName evidence="6 19">Phosphatidylcholine synthase</fullName>
        <shortName evidence="19">PC synthase</shortName>
        <shortName evidence="19">PCS</shortName>
        <ecNumber evidence="5 19">2.7.8.24</ecNumber>
    </recommendedName>
    <alternativeName>
        <fullName evidence="18 19">CDP-diglyceride-choline O-phosphatidyltransferase</fullName>
    </alternativeName>
</protein>
<keyword evidence="12 20" id="KW-1133">Transmembrane helix</keyword>
<keyword evidence="9 19" id="KW-0997">Cell inner membrane</keyword>
<comment type="cofactor">
    <cofactor evidence="2 19">
        <name>Mn(2+)</name>
        <dbReference type="ChEBI" id="CHEBI:29035"/>
    </cofactor>
</comment>
<evidence type="ECO:0000256" key="18">
    <source>
        <dbReference type="ARBA" id="ARBA00033321"/>
    </source>
</evidence>
<evidence type="ECO:0000256" key="13">
    <source>
        <dbReference type="ARBA" id="ARBA00023098"/>
    </source>
</evidence>
<dbReference type="GO" id="GO:0005886">
    <property type="term" value="C:plasma membrane"/>
    <property type="evidence" value="ECO:0007669"/>
    <property type="project" value="UniProtKB-SubCell"/>
</dbReference>
<evidence type="ECO:0000256" key="3">
    <source>
        <dbReference type="ARBA" id="ARBA00004429"/>
    </source>
</evidence>
<evidence type="ECO:0000256" key="12">
    <source>
        <dbReference type="ARBA" id="ARBA00022989"/>
    </source>
</evidence>
<dbReference type="OrthoDB" id="350520at2"/>
<dbReference type="RefSeq" id="WP_058529247.1">
    <property type="nucleotide sequence ID" value="NZ_CAAAHZ010000003.1"/>
</dbReference>
<evidence type="ECO:0000256" key="4">
    <source>
        <dbReference type="ARBA" id="ARBA00010441"/>
    </source>
</evidence>
<feature type="transmembrane region" description="Helical" evidence="20">
    <location>
        <begin position="194"/>
        <end position="214"/>
    </location>
</feature>
<reference evidence="21 22" key="1">
    <citation type="submission" date="2015-11" db="EMBL/GenBank/DDBJ databases">
        <title>Genomic analysis of 38 Legionella species identifies large and diverse effector repertoires.</title>
        <authorList>
            <person name="Burstein D."/>
            <person name="Amaro F."/>
            <person name="Zusman T."/>
            <person name="Lifshitz Z."/>
            <person name="Cohen O."/>
            <person name="Gilbert J.A."/>
            <person name="Pupko T."/>
            <person name="Shuman H.A."/>
            <person name="Segal G."/>
        </authorList>
    </citation>
    <scope>NUCLEOTIDE SEQUENCE [LARGE SCALE GENOMIC DNA]</scope>
    <source>
        <strain evidence="21 22">ATCC 49505</strain>
    </source>
</reference>
<proteinExistence type="inferred from homology"/>
<comment type="function">
    <text evidence="19">Condenses choline with CDP-diglyceride to produce phosphatidylcholine and CMP.</text>
</comment>
<feature type="transmembrane region" description="Helical" evidence="20">
    <location>
        <begin position="220"/>
        <end position="238"/>
    </location>
</feature>
<evidence type="ECO:0000256" key="20">
    <source>
        <dbReference type="SAM" id="Phobius"/>
    </source>
</evidence>
<comment type="caution">
    <text evidence="21">The sequence shown here is derived from an EMBL/GenBank/DDBJ whole genome shotgun (WGS) entry which is preliminary data.</text>
</comment>
<dbReference type="Gene3D" id="1.20.120.1760">
    <property type="match status" value="1"/>
</dbReference>
<evidence type="ECO:0000256" key="10">
    <source>
        <dbReference type="ARBA" id="ARBA00022679"/>
    </source>
</evidence>
<dbReference type="PIRSF" id="PIRSF000851">
    <property type="entry name" value="PcS"/>
    <property type="match status" value="1"/>
</dbReference>
<evidence type="ECO:0000256" key="1">
    <source>
        <dbReference type="ARBA" id="ARBA00000958"/>
    </source>
</evidence>
<comment type="subcellular location">
    <subcellularLocation>
        <location evidence="3 19">Cell inner membrane</location>
        <topology evidence="3 19">Multi-pass membrane protein</topology>
    </subcellularLocation>
</comment>
<dbReference type="STRING" id="45068.Llon_1247"/>
<evidence type="ECO:0000256" key="17">
    <source>
        <dbReference type="ARBA" id="ARBA00023264"/>
    </source>
</evidence>
<dbReference type="Proteomes" id="UP000054997">
    <property type="component" value="Unassembled WGS sequence"/>
</dbReference>
<sequence length="254" mass="28964">MNNTEKSFPRMFSALALGVHAFTASAAFVGLLTLLKIHQHEYVQALWLMALAVIIDAVDGTLARLVQVKKVMPKIDGTLLDNIVDYLNYVITPAFFLLVKPDMLPDASSLWIALAITITSAYQFCQADAKTPDHFFKGFPCYWNFAIFYMFIFNTSMWTNAWLLTILCVLIFIPVKYVYPSRLDYLTDSRRLKILMHLCSILYGISSALLLWNYPESHPIWLSISLGYIIMYLILSIYRTYSPMIIAKISAGKD</sequence>
<name>A0A0W0VMM6_9GAMM</name>
<evidence type="ECO:0000256" key="19">
    <source>
        <dbReference type="PIRNR" id="PIRNR000851"/>
    </source>
</evidence>
<accession>A0A0W0VMM6</accession>
<dbReference type="EMBL" id="LNYK01000016">
    <property type="protein sequence ID" value="KTD21149.1"/>
    <property type="molecule type" value="Genomic_DNA"/>
</dbReference>
<evidence type="ECO:0000313" key="22">
    <source>
        <dbReference type="Proteomes" id="UP000054997"/>
    </source>
</evidence>
<keyword evidence="10 19" id="KW-0808">Transferase</keyword>
<dbReference type="NCBIfam" id="NF045886">
    <property type="entry name" value="PhCholSynLeg"/>
    <property type="match status" value="1"/>
</dbReference>
<feature type="transmembrane region" description="Helical" evidence="20">
    <location>
        <begin position="46"/>
        <end position="66"/>
    </location>
</feature>
<comment type="catalytic activity">
    <reaction evidence="1 19">
        <text>a CDP-1,2-diacyl-sn-glycerol + choline = a 1,2-diacyl-sn-glycero-3-phosphocholine + CMP + H(+)</text>
        <dbReference type="Rhea" id="RHEA:14597"/>
        <dbReference type="ChEBI" id="CHEBI:15354"/>
        <dbReference type="ChEBI" id="CHEBI:15378"/>
        <dbReference type="ChEBI" id="CHEBI:57643"/>
        <dbReference type="ChEBI" id="CHEBI:58332"/>
        <dbReference type="ChEBI" id="CHEBI:60377"/>
        <dbReference type="EC" id="2.7.8.24"/>
    </reaction>
</comment>
<evidence type="ECO:0000256" key="2">
    <source>
        <dbReference type="ARBA" id="ARBA00001936"/>
    </source>
</evidence>
<evidence type="ECO:0000256" key="5">
    <source>
        <dbReference type="ARBA" id="ARBA00013195"/>
    </source>
</evidence>
<dbReference type="InterPro" id="IPR043130">
    <property type="entry name" value="CDP-OH_PTrfase_TM_dom"/>
</dbReference>
<dbReference type="Pfam" id="PF01066">
    <property type="entry name" value="CDP-OH_P_transf"/>
    <property type="match status" value="1"/>
</dbReference>
<feature type="transmembrane region" description="Helical" evidence="20">
    <location>
        <begin position="161"/>
        <end position="179"/>
    </location>
</feature>
<dbReference type="GO" id="GO:0050520">
    <property type="term" value="F:phosphatidylcholine synthase activity"/>
    <property type="evidence" value="ECO:0007669"/>
    <property type="project" value="UniProtKB-EC"/>
</dbReference>
<evidence type="ECO:0000313" key="21">
    <source>
        <dbReference type="EMBL" id="KTD21149.1"/>
    </source>
</evidence>
<keyword evidence="11 20" id="KW-0812">Transmembrane</keyword>
<gene>
    <name evidence="21" type="primary">lidK</name>
    <name evidence="21" type="ORF">Llon_1247</name>
</gene>
<keyword evidence="13 19" id="KW-0443">Lipid metabolism</keyword>
<keyword evidence="22" id="KW-1185">Reference proteome</keyword>
<feature type="transmembrane region" description="Helical" evidence="20">
    <location>
        <begin position="12"/>
        <end position="34"/>
    </location>
</feature>
<evidence type="ECO:0000256" key="8">
    <source>
        <dbReference type="ARBA" id="ARBA00022516"/>
    </source>
</evidence>
<comment type="similarity">
    <text evidence="4 19">Belongs to the CDP-alcohol phosphatidyltransferase class-I family.</text>
</comment>
<evidence type="ECO:0000256" key="16">
    <source>
        <dbReference type="ARBA" id="ARBA00023211"/>
    </source>
</evidence>
<dbReference type="PATRIC" id="fig|45068.5.peg.1346"/>
<keyword evidence="15 19" id="KW-0594">Phospholipid biosynthesis</keyword>
<evidence type="ECO:0000256" key="11">
    <source>
        <dbReference type="ARBA" id="ARBA00022692"/>
    </source>
</evidence>
<organism evidence="21 22">
    <name type="scientific">Legionella londiniensis</name>
    <dbReference type="NCBI Taxonomy" id="45068"/>
    <lineage>
        <taxon>Bacteria</taxon>
        <taxon>Pseudomonadati</taxon>
        <taxon>Pseudomonadota</taxon>
        <taxon>Gammaproteobacteria</taxon>
        <taxon>Legionellales</taxon>
        <taxon>Legionellaceae</taxon>
        <taxon>Legionella</taxon>
    </lineage>
</organism>
<keyword evidence="14 19" id="KW-0472">Membrane</keyword>
<dbReference type="AlphaFoldDB" id="A0A0W0VMM6"/>
<dbReference type="EC" id="2.7.8.24" evidence="5 19"/>
<keyword evidence="16 19" id="KW-0464">Manganese</keyword>
<evidence type="ECO:0000256" key="6">
    <source>
        <dbReference type="ARBA" id="ARBA00015623"/>
    </source>
</evidence>
<dbReference type="InterPro" id="IPR000462">
    <property type="entry name" value="CDP-OH_P_trans"/>
</dbReference>
<keyword evidence="8 19" id="KW-0444">Lipid biosynthesis</keyword>
<evidence type="ECO:0000256" key="15">
    <source>
        <dbReference type="ARBA" id="ARBA00023209"/>
    </source>
</evidence>
<evidence type="ECO:0000256" key="14">
    <source>
        <dbReference type="ARBA" id="ARBA00023136"/>
    </source>
</evidence>
<dbReference type="InterPro" id="IPR026027">
    <property type="entry name" value="PcS"/>
</dbReference>
<feature type="transmembrane region" description="Helical" evidence="20">
    <location>
        <begin position="139"/>
        <end position="155"/>
    </location>
</feature>
<keyword evidence="7 19" id="KW-1003">Cell membrane</keyword>